<dbReference type="RefSeq" id="WP_332309195.1">
    <property type="nucleotide sequence ID" value="NZ_CP009515.1"/>
</dbReference>
<dbReference type="PATRIC" id="fig|1434111.4.peg.2807"/>
<accession>A0A0E3S7I0</accession>
<dbReference type="InterPro" id="IPR014729">
    <property type="entry name" value="Rossmann-like_a/b/a_fold"/>
</dbReference>
<evidence type="ECO:0000259" key="2">
    <source>
        <dbReference type="Pfam" id="PF00582"/>
    </source>
</evidence>
<dbReference type="Pfam" id="PF00582">
    <property type="entry name" value="Usp"/>
    <property type="match status" value="1"/>
</dbReference>
<dbReference type="EMBL" id="CP009515">
    <property type="protein sequence ID" value="AKB75377.1"/>
    <property type="molecule type" value="Genomic_DNA"/>
</dbReference>
<evidence type="ECO:0000313" key="3">
    <source>
        <dbReference type="EMBL" id="AKB75377.1"/>
    </source>
</evidence>
<evidence type="ECO:0000313" key="4">
    <source>
        <dbReference type="Proteomes" id="UP000033072"/>
    </source>
</evidence>
<dbReference type="PANTHER" id="PTHR46268:SF24">
    <property type="entry name" value="UNIVERSAL STRESS PROTEIN"/>
    <property type="match status" value="1"/>
</dbReference>
<sequence>MGSEILELEGKKLTTKLNEFSRKVDYMEPLNTTTRKEVQSRETFSLPYKREEFGMKEGTCKKIMVATDGSQLAKKAVDKAIELSRLSGAKLFAVYVVVPTIHSARDFGWEKAAMEHFRNEGKAATLFVEDAAKSTGVEVESVLLEGHPADKIVEFAEQNGIEMIVIGTLGKTGLDRFLLGSVAENVVRHSKTPVLVVRGEVQE</sequence>
<feature type="domain" description="UspA" evidence="2">
    <location>
        <begin position="61"/>
        <end position="198"/>
    </location>
</feature>
<name>A0A0E3S7I0_9EURY</name>
<proteinExistence type="inferred from homology"/>
<dbReference type="InterPro" id="IPR006015">
    <property type="entry name" value="Universal_stress_UspA"/>
</dbReference>
<gene>
    <name evidence="3" type="ORF">MSLAZ_2116</name>
</gene>
<evidence type="ECO:0000256" key="1">
    <source>
        <dbReference type="ARBA" id="ARBA00008791"/>
    </source>
</evidence>
<reference evidence="3 4" key="1">
    <citation type="submission" date="2014-07" db="EMBL/GenBank/DDBJ databases">
        <title>Methanogenic archaea and the global carbon cycle.</title>
        <authorList>
            <person name="Henriksen J.R."/>
            <person name="Luke J."/>
            <person name="Reinhart S."/>
            <person name="Benedict M.N."/>
            <person name="Youngblut N.D."/>
            <person name="Metcalf M.E."/>
            <person name="Whitaker R.J."/>
            <person name="Metcalf W.W."/>
        </authorList>
    </citation>
    <scope>NUCLEOTIDE SEQUENCE [LARGE SCALE GENOMIC DNA]</scope>
    <source>
        <strain evidence="3 4">Z-7289</strain>
    </source>
</reference>
<dbReference type="KEGG" id="mls:MSLAZ_2116"/>
<organism evidence="3 4">
    <name type="scientific">Methanosarcina lacustris Z-7289</name>
    <dbReference type="NCBI Taxonomy" id="1434111"/>
    <lineage>
        <taxon>Archaea</taxon>
        <taxon>Methanobacteriati</taxon>
        <taxon>Methanobacteriota</taxon>
        <taxon>Stenosarchaea group</taxon>
        <taxon>Methanomicrobia</taxon>
        <taxon>Methanosarcinales</taxon>
        <taxon>Methanosarcinaceae</taxon>
        <taxon>Methanosarcina</taxon>
    </lineage>
</organism>
<dbReference type="SUPFAM" id="SSF52402">
    <property type="entry name" value="Adenine nucleotide alpha hydrolases-like"/>
    <property type="match status" value="1"/>
</dbReference>
<keyword evidence="4" id="KW-1185">Reference proteome</keyword>
<dbReference type="CDD" id="cd00293">
    <property type="entry name" value="USP-like"/>
    <property type="match status" value="1"/>
</dbReference>
<protein>
    <submittedName>
        <fullName evidence="3">Universal stress protein</fullName>
    </submittedName>
</protein>
<dbReference type="PRINTS" id="PR01438">
    <property type="entry name" value="UNVRSLSTRESS"/>
</dbReference>
<dbReference type="GeneID" id="24806912"/>
<dbReference type="InterPro" id="IPR006016">
    <property type="entry name" value="UspA"/>
</dbReference>
<dbReference type="HOGENOM" id="CLU_049301_11_1_2"/>
<dbReference type="PANTHER" id="PTHR46268">
    <property type="entry name" value="STRESS RESPONSE PROTEIN NHAX"/>
    <property type="match status" value="1"/>
</dbReference>
<comment type="similarity">
    <text evidence="1">Belongs to the universal stress protein A family.</text>
</comment>
<dbReference type="Proteomes" id="UP000033072">
    <property type="component" value="Chromosome"/>
</dbReference>
<dbReference type="AlphaFoldDB" id="A0A0E3S7I0"/>
<dbReference type="Gene3D" id="3.40.50.620">
    <property type="entry name" value="HUPs"/>
    <property type="match status" value="1"/>
</dbReference>
<dbReference type="STRING" id="1434111.MSLAZ_2116"/>